<dbReference type="AlphaFoldDB" id="A0A1J5SAT4"/>
<keyword evidence="1" id="KW-0472">Membrane</keyword>
<protein>
    <recommendedName>
        <fullName evidence="3">DUF4907 domain-containing protein</fullName>
    </recommendedName>
</protein>
<comment type="caution">
    <text evidence="2">The sequence shown here is derived from an EMBL/GenBank/DDBJ whole genome shotgun (WGS) entry which is preliminary data.</text>
</comment>
<feature type="transmembrane region" description="Helical" evidence="1">
    <location>
        <begin position="6"/>
        <end position="24"/>
    </location>
</feature>
<gene>
    <name evidence="2" type="ORF">GALL_125070</name>
</gene>
<proteinExistence type="predicted"/>
<reference evidence="2" key="1">
    <citation type="submission" date="2016-10" db="EMBL/GenBank/DDBJ databases">
        <title>Sequence of Gallionella enrichment culture.</title>
        <authorList>
            <person name="Poehlein A."/>
            <person name="Muehling M."/>
            <person name="Daniel R."/>
        </authorList>
    </citation>
    <scope>NUCLEOTIDE SEQUENCE</scope>
</reference>
<name>A0A1J5SAT4_9ZZZZ</name>
<keyword evidence="1" id="KW-0812">Transmembrane</keyword>
<dbReference type="Pfam" id="PF16250">
    <property type="entry name" value="DUF4907"/>
    <property type="match status" value="1"/>
</dbReference>
<evidence type="ECO:0000313" key="2">
    <source>
        <dbReference type="EMBL" id="OIR05455.1"/>
    </source>
</evidence>
<dbReference type="EMBL" id="MLJW01000050">
    <property type="protein sequence ID" value="OIR05455.1"/>
    <property type="molecule type" value="Genomic_DNA"/>
</dbReference>
<evidence type="ECO:0008006" key="3">
    <source>
        <dbReference type="Google" id="ProtNLM"/>
    </source>
</evidence>
<keyword evidence="1" id="KW-1133">Transmembrane helix</keyword>
<evidence type="ECO:0000256" key="1">
    <source>
        <dbReference type="SAM" id="Phobius"/>
    </source>
</evidence>
<accession>A0A1J5SAT4</accession>
<sequence>MIKKNWVYIVFAIAILVFIFSKFYRKSSYYNKGKVILEVKTYKTDIGWGYDITANDTALIHQDIIPGIAGRKGFATKEDAEKIGNLVIEKIKNKKLPSITLKELDSFKIEK</sequence>
<dbReference type="InterPro" id="IPR032593">
    <property type="entry name" value="DUF4907"/>
</dbReference>
<organism evidence="2">
    <name type="scientific">mine drainage metagenome</name>
    <dbReference type="NCBI Taxonomy" id="410659"/>
    <lineage>
        <taxon>unclassified sequences</taxon>
        <taxon>metagenomes</taxon>
        <taxon>ecological metagenomes</taxon>
    </lineage>
</organism>